<organism evidence="1 2">
    <name type="scientific">Penicillium cf. griseofulvum</name>
    <dbReference type="NCBI Taxonomy" id="2972120"/>
    <lineage>
        <taxon>Eukaryota</taxon>
        <taxon>Fungi</taxon>
        <taxon>Dikarya</taxon>
        <taxon>Ascomycota</taxon>
        <taxon>Pezizomycotina</taxon>
        <taxon>Eurotiomycetes</taxon>
        <taxon>Eurotiomycetidae</taxon>
        <taxon>Eurotiales</taxon>
        <taxon>Aspergillaceae</taxon>
        <taxon>Penicillium</taxon>
    </lineage>
</organism>
<reference evidence="1" key="1">
    <citation type="submission" date="2022-11" db="EMBL/GenBank/DDBJ databases">
        <authorList>
            <person name="Petersen C."/>
        </authorList>
    </citation>
    <scope>NUCLEOTIDE SEQUENCE</scope>
    <source>
        <strain evidence="1">IBT 16849</strain>
    </source>
</reference>
<keyword evidence="2" id="KW-1185">Reference proteome</keyword>
<evidence type="ECO:0000313" key="1">
    <source>
        <dbReference type="EMBL" id="KAJ5206979.1"/>
    </source>
</evidence>
<accession>A0A9W9MT80</accession>
<gene>
    <name evidence="1" type="ORF">N7472_003427</name>
</gene>
<name>A0A9W9MT80_9EURO</name>
<dbReference type="OrthoDB" id="5401170at2759"/>
<sequence>MGDCKLINMHSNQSDEIDVPSYACIQFECCRADYLEDAFMRVYVQVPLTRSEHGDRATRAK</sequence>
<reference evidence="1" key="2">
    <citation type="journal article" date="2023" name="IMA Fungus">
        <title>Comparative genomic study of the Penicillium genus elucidates a diverse pangenome and 15 lateral gene transfer events.</title>
        <authorList>
            <person name="Petersen C."/>
            <person name="Sorensen T."/>
            <person name="Nielsen M.R."/>
            <person name="Sondergaard T.E."/>
            <person name="Sorensen J.L."/>
            <person name="Fitzpatrick D.A."/>
            <person name="Frisvad J.C."/>
            <person name="Nielsen K.L."/>
        </authorList>
    </citation>
    <scope>NUCLEOTIDE SEQUENCE</scope>
    <source>
        <strain evidence="1">IBT 16849</strain>
    </source>
</reference>
<protein>
    <submittedName>
        <fullName evidence="1">Uncharacterized protein</fullName>
    </submittedName>
</protein>
<comment type="caution">
    <text evidence="1">The sequence shown here is derived from an EMBL/GenBank/DDBJ whole genome shotgun (WGS) entry which is preliminary data.</text>
</comment>
<dbReference type="EMBL" id="JAPQKP010000002">
    <property type="protein sequence ID" value="KAJ5206979.1"/>
    <property type="molecule type" value="Genomic_DNA"/>
</dbReference>
<dbReference type="AlphaFoldDB" id="A0A9W9MT80"/>
<dbReference type="Proteomes" id="UP001150879">
    <property type="component" value="Unassembled WGS sequence"/>
</dbReference>
<evidence type="ECO:0000313" key="2">
    <source>
        <dbReference type="Proteomes" id="UP001150879"/>
    </source>
</evidence>
<proteinExistence type="predicted"/>